<dbReference type="OrthoDB" id="7062064at2"/>
<dbReference type="EMBL" id="FNDD01000002">
    <property type="protein sequence ID" value="SDG75955.1"/>
    <property type="molecule type" value="Genomic_DNA"/>
</dbReference>
<feature type="signal peptide" evidence="1">
    <location>
        <begin position="1"/>
        <end position="21"/>
    </location>
</feature>
<evidence type="ECO:0000313" key="4">
    <source>
        <dbReference type="Proteomes" id="UP000198854"/>
    </source>
</evidence>
<evidence type="ECO:0000256" key="1">
    <source>
        <dbReference type="SAM" id="SignalP"/>
    </source>
</evidence>
<feature type="domain" description="DUF4382" evidence="2">
    <location>
        <begin position="34"/>
        <end position="187"/>
    </location>
</feature>
<keyword evidence="4" id="KW-1185">Reference proteome</keyword>
<evidence type="ECO:0000259" key="2">
    <source>
        <dbReference type="Pfam" id="PF14321"/>
    </source>
</evidence>
<name>A0A1G7WVI9_9VIBR</name>
<accession>A0A1G7WVI9</accession>
<gene>
    <name evidence="3" type="ORF">SAMN04488136_102196</name>
</gene>
<keyword evidence="1" id="KW-0732">Signal</keyword>
<organism evidence="3 4">
    <name type="scientific">Vibrio xiamenensis</name>
    <dbReference type="NCBI Taxonomy" id="861298"/>
    <lineage>
        <taxon>Bacteria</taxon>
        <taxon>Pseudomonadati</taxon>
        <taxon>Pseudomonadota</taxon>
        <taxon>Gammaproteobacteria</taxon>
        <taxon>Vibrionales</taxon>
        <taxon>Vibrionaceae</taxon>
        <taxon>Vibrio</taxon>
    </lineage>
</organism>
<proteinExistence type="predicted"/>
<protein>
    <recommendedName>
        <fullName evidence="2">DUF4382 domain-containing protein</fullName>
    </recommendedName>
</protein>
<dbReference type="InterPro" id="IPR025491">
    <property type="entry name" value="DUF4382"/>
</dbReference>
<evidence type="ECO:0000313" key="3">
    <source>
        <dbReference type="EMBL" id="SDG75955.1"/>
    </source>
</evidence>
<sequence>MTMLRTILLAGLITAVLPGCGGDDSSSSSTITPMTLSVSDAPSDEMLEVVVVFSKVALLPIDDDDAEPMVFNLDPVLSVNLLDYQGSDAKALIENENIAVGSYKMCVFANDGDHPSDPSYVIHSDDGMLPLTVKGDGSCPQGVSKEDNTGVLYFNETFNVNASNNDFVVEFDLRRGIKAGTDDDYTIQRTSVDIVNSVETGALGGDVSDSLFGSCETETTSGTGFTHAVYLYSGNVAQEDMGPFAGTSGETPITAANVLADEESGDKSYQFGYLTPGTYSVGYTCVANNDSEDGITEGETFSIYGAVSGIEVVADEEAEADF</sequence>
<dbReference type="STRING" id="861298.SAMN04488136_102196"/>
<feature type="chain" id="PRO_5011597488" description="DUF4382 domain-containing protein" evidence="1">
    <location>
        <begin position="22"/>
        <end position="322"/>
    </location>
</feature>
<dbReference type="Proteomes" id="UP000198854">
    <property type="component" value="Unassembled WGS sequence"/>
</dbReference>
<dbReference type="RefSeq" id="WP_093269258.1">
    <property type="nucleotide sequence ID" value="NZ_FNDD01000002.1"/>
</dbReference>
<dbReference type="Pfam" id="PF14321">
    <property type="entry name" value="DUF4382"/>
    <property type="match status" value="1"/>
</dbReference>
<reference evidence="3 4" key="1">
    <citation type="submission" date="2016-10" db="EMBL/GenBank/DDBJ databases">
        <authorList>
            <person name="de Groot N.N."/>
        </authorList>
    </citation>
    <scope>NUCLEOTIDE SEQUENCE [LARGE SCALE GENOMIC DNA]</scope>
    <source>
        <strain evidence="3 4">CGMCC 1.10228</strain>
    </source>
</reference>
<dbReference type="AlphaFoldDB" id="A0A1G7WVI9"/>